<evidence type="ECO:0000313" key="11">
    <source>
        <dbReference type="EnsemblMetazoa" id="AALFPA23_015613.P22721"/>
    </source>
</evidence>
<evidence type="ECO:0000313" key="12">
    <source>
        <dbReference type="Proteomes" id="UP000069940"/>
    </source>
</evidence>
<dbReference type="EnsemblMetazoa" id="AALFPA23_015613.R22721">
    <property type="protein sequence ID" value="AALFPA23_015613.P22721"/>
    <property type="gene ID" value="AALFPA23_015613"/>
</dbReference>
<dbReference type="Pfam" id="PF22782">
    <property type="entry name" value="SDE2"/>
    <property type="match status" value="1"/>
</dbReference>
<keyword evidence="7" id="KW-0539">Nucleus</keyword>
<reference evidence="11" key="2">
    <citation type="submission" date="2025-05" db="UniProtKB">
        <authorList>
            <consortium name="EnsemblMetazoa"/>
        </authorList>
    </citation>
    <scope>IDENTIFICATION</scope>
    <source>
        <strain evidence="11">Foshan</strain>
    </source>
</reference>
<evidence type="ECO:0000256" key="5">
    <source>
        <dbReference type="ARBA" id="ARBA00022664"/>
    </source>
</evidence>
<proteinExistence type="inferred from homology"/>
<dbReference type="InterPro" id="IPR051421">
    <property type="entry name" value="RNA_Proc_DNA_Dmg_Regulator"/>
</dbReference>
<feature type="compositionally biased region" description="Low complexity" evidence="9">
    <location>
        <begin position="238"/>
        <end position="251"/>
    </location>
</feature>
<feature type="region of interest" description="Disordered" evidence="9">
    <location>
        <begin position="173"/>
        <end position="273"/>
    </location>
</feature>
<accession>A0ABM1Z6U4</accession>
<comment type="subcellular location">
    <subcellularLocation>
        <location evidence="2">Cytoplasm</location>
    </subcellularLocation>
    <subcellularLocation>
        <location evidence="1">Nucleus</location>
    </subcellularLocation>
</comment>
<comment type="similarity">
    <text evidence="3">Belongs to the SDE2 family.</text>
</comment>
<sequence length="273" mass="29751">MMEIIYNNHTLRLSGTNLSETSLHEFLQKETGLQPSEYYLTHNGKRVDPQHIHFLASAPLHLVERLPGGKGGFGSMLRAIGAQIEKTTNREACRDLSGRRLRDINEEKRLKAYLDKQKEAPEDERAKLQKKIDKLLAKPKHEFHDDAYNRSRTDLTQNVGEAVQEGFRKAVEAEKAGESGVKRKAVDDGKKGKAVKKKAKGALWLGSDDLGSSSDDSSDSDSEADSACSSGGGKSSEEGGLVSSSTSSSSSKQMVTSEDEKSNQDGQKAVAAE</sequence>
<evidence type="ECO:0000259" key="10">
    <source>
        <dbReference type="Pfam" id="PF22782"/>
    </source>
</evidence>
<keyword evidence="12" id="KW-1185">Reference proteome</keyword>
<keyword evidence="4" id="KW-0963">Cytoplasm</keyword>
<dbReference type="PANTHER" id="PTHR12786:SF1">
    <property type="entry name" value="SPLICING REGULATOR SDE2"/>
    <property type="match status" value="1"/>
</dbReference>
<evidence type="ECO:0000256" key="7">
    <source>
        <dbReference type="ARBA" id="ARBA00023242"/>
    </source>
</evidence>
<evidence type="ECO:0000256" key="4">
    <source>
        <dbReference type="ARBA" id="ARBA00022490"/>
    </source>
</evidence>
<reference evidence="12" key="1">
    <citation type="journal article" date="2015" name="Proc. Natl. Acad. Sci. U.S.A.">
        <title>Genome sequence of the Asian Tiger mosquito, Aedes albopictus, reveals insights into its biology, genetics, and evolution.</title>
        <authorList>
            <person name="Chen X.G."/>
            <person name="Jiang X."/>
            <person name="Gu J."/>
            <person name="Xu M."/>
            <person name="Wu Y."/>
            <person name="Deng Y."/>
            <person name="Zhang C."/>
            <person name="Bonizzoni M."/>
            <person name="Dermauw W."/>
            <person name="Vontas J."/>
            <person name="Armbruster P."/>
            <person name="Huang X."/>
            <person name="Yang Y."/>
            <person name="Zhang H."/>
            <person name="He W."/>
            <person name="Peng H."/>
            <person name="Liu Y."/>
            <person name="Wu K."/>
            <person name="Chen J."/>
            <person name="Lirakis M."/>
            <person name="Topalis P."/>
            <person name="Van Leeuwen T."/>
            <person name="Hall A.B."/>
            <person name="Jiang X."/>
            <person name="Thorpe C."/>
            <person name="Mueller R.L."/>
            <person name="Sun C."/>
            <person name="Waterhouse R.M."/>
            <person name="Yan G."/>
            <person name="Tu Z.J."/>
            <person name="Fang X."/>
            <person name="James A.A."/>
        </authorList>
    </citation>
    <scope>NUCLEOTIDE SEQUENCE [LARGE SCALE GENOMIC DNA]</scope>
    <source>
        <strain evidence="12">Foshan</strain>
    </source>
</reference>
<keyword evidence="6" id="KW-0508">mRNA splicing</keyword>
<dbReference type="RefSeq" id="XP_019552288.3">
    <property type="nucleotide sequence ID" value="XM_019696743.3"/>
</dbReference>
<feature type="domain" description="SDE2-like" evidence="10">
    <location>
        <begin position="68"/>
        <end position="165"/>
    </location>
</feature>
<protein>
    <recommendedName>
        <fullName evidence="10">SDE2-like domain-containing protein</fullName>
    </recommendedName>
</protein>
<name>A0ABM1Z6U4_AEDAL</name>
<evidence type="ECO:0000256" key="6">
    <source>
        <dbReference type="ARBA" id="ARBA00023187"/>
    </source>
</evidence>
<feature type="compositionally biased region" description="Basic and acidic residues" evidence="9">
    <location>
        <begin position="173"/>
        <end position="191"/>
    </location>
</feature>
<feature type="compositionally biased region" description="Low complexity" evidence="9">
    <location>
        <begin position="201"/>
        <end position="215"/>
    </location>
</feature>
<evidence type="ECO:0000256" key="9">
    <source>
        <dbReference type="SAM" id="MobiDB-lite"/>
    </source>
</evidence>
<evidence type="ECO:0000256" key="1">
    <source>
        <dbReference type="ARBA" id="ARBA00004123"/>
    </source>
</evidence>
<keyword evidence="8" id="KW-0131">Cell cycle</keyword>
<evidence type="ECO:0000256" key="8">
    <source>
        <dbReference type="ARBA" id="ARBA00023306"/>
    </source>
</evidence>
<organism evidence="11 12">
    <name type="scientific">Aedes albopictus</name>
    <name type="common">Asian tiger mosquito</name>
    <name type="synonym">Stegomyia albopicta</name>
    <dbReference type="NCBI Taxonomy" id="7160"/>
    <lineage>
        <taxon>Eukaryota</taxon>
        <taxon>Metazoa</taxon>
        <taxon>Ecdysozoa</taxon>
        <taxon>Arthropoda</taxon>
        <taxon>Hexapoda</taxon>
        <taxon>Insecta</taxon>
        <taxon>Pterygota</taxon>
        <taxon>Neoptera</taxon>
        <taxon>Endopterygota</taxon>
        <taxon>Diptera</taxon>
        <taxon>Nematocera</taxon>
        <taxon>Culicoidea</taxon>
        <taxon>Culicidae</taxon>
        <taxon>Culicinae</taxon>
        <taxon>Aedini</taxon>
        <taxon>Aedes</taxon>
        <taxon>Stegomyia</taxon>
    </lineage>
</organism>
<dbReference type="InterPro" id="IPR053822">
    <property type="entry name" value="SDE2-like_dom"/>
</dbReference>
<evidence type="ECO:0000256" key="2">
    <source>
        <dbReference type="ARBA" id="ARBA00004496"/>
    </source>
</evidence>
<evidence type="ECO:0000256" key="3">
    <source>
        <dbReference type="ARBA" id="ARBA00008726"/>
    </source>
</evidence>
<dbReference type="Proteomes" id="UP000069940">
    <property type="component" value="Unassembled WGS sequence"/>
</dbReference>
<dbReference type="PANTHER" id="PTHR12786">
    <property type="entry name" value="SPLICING FACTOR SF3A-RELATED"/>
    <property type="match status" value="1"/>
</dbReference>
<dbReference type="GeneID" id="109422116"/>
<keyword evidence="5" id="KW-0507">mRNA processing</keyword>